<dbReference type="Proteomes" id="UP000800093">
    <property type="component" value="Unassembled WGS sequence"/>
</dbReference>
<gene>
    <name evidence="2" type="ORF">CC78DRAFT_454257</name>
</gene>
<name>A0A9P4N9B5_9PLEO</name>
<feature type="domain" description="Heterokaryon incompatibility" evidence="1">
    <location>
        <begin position="49"/>
        <end position="183"/>
    </location>
</feature>
<sequence>MIQHTPPAATYCYENLGERHIRLLKLLVSSNADPTYNLIETSLDSAPPYETVSYVWGREQDRSQALTFASSQTVHVTPTLQHTLSHLYSRCQTGYLWLDQICIDQSNILECNQQVGLMGEVYSKAQRVLIWLGEGDEDSQHLSTLLDITSTSIQQQHSFNHRRLSIRKLLALPWFGRAWVVQEAVL</sequence>
<comment type="caution">
    <text evidence="2">The sequence shown here is derived from an EMBL/GenBank/DDBJ whole genome shotgun (WGS) entry which is preliminary data.</text>
</comment>
<accession>A0A9P4N9B5</accession>
<organism evidence="2 3">
    <name type="scientific">Lojkania enalia</name>
    <dbReference type="NCBI Taxonomy" id="147567"/>
    <lineage>
        <taxon>Eukaryota</taxon>
        <taxon>Fungi</taxon>
        <taxon>Dikarya</taxon>
        <taxon>Ascomycota</taxon>
        <taxon>Pezizomycotina</taxon>
        <taxon>Dothideomycetes</taxon>
        <taxon>Pleosporomycetidae</taxon>
        <taxon>Pleosporales</taxon>
        <taxon>Pleosporales incertae sedis</taxon>
        <taxon>Lojkania</taxon>
    </lineage>
</organism>
<keyword evidence="3" id="KW-1185">Reference proteome</keyword>
<proteinExistence type="predicted"/>
<reference evidence="3" key="1">
    <citation type="journal article" date="2020" name="Stud. Mycol.">
        <title>101 Dothideomycetes genomes: A test case for predicting lifestyles and emergence of pathogens.</title>
        <authorList>
            <person name="Haridas S."/>
            <person name="Albert R."/>
            <person name="Binder M."/>
            <person name="Bloem J."/>
            <person name="LaButti K."/>
            <person name="Salamov A."/>
            <person name="Andreopoulos B."/>
            <person name="Baker S."/>
            <person name="Barry K."/>
            <person name="Bills G."/>
            <person name="Bluhm B."/>
            <person name="Cannon C."/>
            <person name="Castanera R."/>
            <person name="Culley D."/>
            <person name="Daum C."/>
            <person name="Ezra D."/>
            <person name="Gonzalez J."/>
            <person name="Henrissat B."/>
            <person name="Kuo A."/>
            <person name="Liang C."/>
            <person name="Lipzen A."/>
            <person name="Lutzoni F."/>
            <person name="Magnuson J."/>
            <person name="Mondo S."/>
            <person name="Nolan M."/>
            <person name="Ohm R."/>
            <person name="Pangilinan J."/>
            <person name="Park H.-J."/>
            <person name="Ramirez L."/>
            <person name="Alfaro M."/>
            <person name="Sun H."/>
            <person name="Tritt A."/>
            <person name="Yoshinaga Y."/>
            <person name="Zwiers L.-H."/>
            <person name="Turgeon B."/>
            <person name="Goodwin S."/>
            <person name="Spatafora J."/>
            <person name="Crous P."/>
            <person name="Grigoriev I."/>
        </authorList>
    </citation>
    <scope>NUCLEOTIDE SEQUENCE [LARGE SCALE GENOMIC DNA]</scope>
    <source>
        <strain evidence="3">CBS 304.66</strain>
    </source>
</reference>
<dbReference type="InterPro" id="IPR010730">
    <property type="entry name" value="HET"/>
</dbReference>
<feature type="non-terminal residue" evidence="2">
    <location>
        <position position="186"/>
    </location>
</feature>
<evidence type="ECO:0000259" key="1">
    <source>
        <dbReference type="Pfam" id="PF06985"/>
    </source>
</evidence>
<dbReference type="PANTHER" id="PTHR24148:SF73">
    <property type="entry name" value="HET DOMAIN PROTEIN (AFU_ORTHOLOGUE AFUA_8G01020)"/>
    <property type="match status" value="1"/>
</dbReference>
<evidence type="ECO:0000313" key="3">
    <source>
        <dbReference type="Proteomes" id="UP000800093"/>
    </source>
</evidence>
<dbReference type="AlphaFoldDB" id="A0A9P4N9B5"/>
<dbReference type="PANTHER" id="PTHR24148">
    <property type="entry name" value="ANKYRIN REPEAT DOMAIN-CONTAINING PROTEIN 39 HOMOLOG-RELATED"/>
    <property type="match status" value="1"/>
</dbReference>
<dbReference type="EMBL" id="ML986584">
    <property type="protein sequence ID" value="KAF2269000.1"/>
    <property type="molecule type" value="Genomic_DNA"/>
</dbReference>
<evidence type="ECO:0000313" key="2">
    <source>
        <dbReference type="EMBL" id="KAF2269000.1"/>
    </source>
</evidence>
<dbReference type="InterPro" id="IPR052895">
    <property type="entry name" value="HetReg/Transcr_Mod"/>
</dbReference>
<dbReference type="OrthoDB" id="5386682at2759"/>
<dbReference type="Pfam" id="PF06985">
    <property type="entry name" value="HET"/>
    <property type="match status" value="1"/>
</dbReference>
<protein>
    <submittedName>
        <fullName evidence="2">HET-domain-containing protein</fullName>
    </submittedName>
</protein>